<dbReference type="Proteomes" id="UP000604046">
    <property type="component" value="Unassembled WGS sequence"/>
</dbReference>
<dbReference type="OrthoDB" id="125159at2759"/>
<feature type="compositionally biased region" description="Gly residues" evidence="1">
    <location>
        <begin position="489"/>
        <end position="502"/>
    </location>
</feature>
<gene>
    <name evidence="2" type="ORF">SNAT2548_LOCUS29772</name>
</gene>
<dbReference type="SUPFAM" id="SSF56672">
    <property type="entry name" value="DNA/RNA polymerases"/>
    <property type="match status" value="1"/>
</dbReference>
<evidence type="ECO:0000313" key="3">
    <source>
        <dbReference type="Proteomes" id="UP000604046"/>
    </source>
</evidence>
<sequence>MEAPEQVPEVLSSAESSSVSSVSRLENNHIYLHRQFRTLVRVVVQLSTRVADLEHRLCLQAVFSLLTHSTGCKPLCAKGPMPLTMLQQEQDVPEAESPDAPLNKKLRLTQVHDKMFRRTSGISQTWAVIVDEERNLAVNKWFSVVVLEPLCFTVARAFFQSKTLGFKTGPLSQCIADALSIKAEIDKLKAQGLTTLAKVAFCCSYTPGSGDDQELIKALDAALGAPSSLGQRSAFRRLFHESFAVTTAEMKTLVEQTEESTPRKLSVPERAERFNTISKRLPGLSIRNRLEPSDSMIDKFVSLYEQNRLQFVAWDRMTSKEQEMVVGSQRETVLSVDSSGKLKTEKGDPARAETSSELLIQFALTRRGIAMEMANLLDFNCHEKWVERLLSARLDTVPSTHVQPTFSQLQQADRKLFQVLAEKTRSGVQITSAGRPLDAVFEGAWQSPEVLHLLQPMPKAVGGTPQGVPPPPEGAAERQPKIRRTGSKAGKGPGRGKSGQGKGSSRVPSALAGTRSHTNAGPMQVSQSALALVCGHAETRCPRAAVRRGSTFVDGPDVVNPIQPSIVLWPRVSKTRPARDWPRGLRLGLPLRQYRSCASHARDEAELPPRAHEGISRAEQYVVAGGEARQRAKPMHVNSSFLSDLLVFSKPESHDQTGAEQFALRLLRHETISVEDLCALWEKLPQSQSTPALGLGPIVMAGLQVSDGPLRTFLLPVHVSRRGFDMLPQGPLSPVTVHPCAACLLRVYQPLFLELCCGSATLSGFSVLPIDWGRNVHKPAVHPLQLDLRSRASWGFVKDLVKCRKTFWVHVAPPCGTASSWVGQWQSGTWIADRYELEDTGWGFIPLHVPGAEESYTLQQYMLPVQTTDGVQLVPFMVQAVILHMGERADMGHYRTLLWFADDVSYLTDDGVRARKIRKSDAELIERGMPHARLVELDSPASSKSKSKVTASMARGVGRGPRPLRSPQHVWGLPGLMPVELGRVTSANSIYEETAAFVVWILDDAPDVLVTVENPLHSLMWMLPPFQSLLQRLHLVSFDACRHGSTRAKATGFLTNHDAFSSLSGPCPGCVQHDAWGQTPDGAWSTKLETAYPRLLCQRLLACAAPVAAARGLQPDRDAVNPHALARAAAAVQPRGRKFPPVISEFAYTVAVRSTSEPPLNEKSALSSAWMMFRPMQNFCATCLIGGWILSLQKVAEISQTSGIARSSKELSQTRGGAPTTAYTFGVYRTPMQFLAEAKLITHPFDSARALPDPMLRVLFTTLTKGPLEIMKIGLAKLKLWKQWAAELQPEERALRSSMAPSVRKVLGNKRIALLRKVAESLEWPDTSVFGELTEGFRLTGYMQRTGIFTPDAKPANSTESEFWLAAPIRRTTLWEKVQSQPEQDYSEAIWSLTLEEADQEGKAWLEGPYGTRELDAMFGGVWSPCRRFGVWQNKWRAIDDMTECGVNACFGCFERLSLRALDELCWTCLALMRAAKAKGHVCFVLSTGERLEAPLHKLWHDCERVRPVTKTFDLKAAYKQLPLHPEERTKCVITVKSPENRAAKGFVCNTLPFGSSASVMHFNRISLLLQRILWEVQVLATCYYDDFPVASPCFLGQGTDQVVHAVMDLFGFDLSLDKEQPFGTDTETLGVMVNTADLRFEVVTVGNKPDRAAAMVNKNDDVLAKGAVVTREVPSVLGRLQFSKAQLLGRAGRLALADLRVLEQCASQEVTLSQTHVDALLMLKRRLVASVPRAILTSPCSSPVLVFTDGACEPCEPCGETFKASIGGVLVDPRAQVVRTFGAVLPECVVSKWASGRKHIVGQTELYAVVMARVLWKSTIGGQRCFFFVDHSGVLSSVPRATPAGESCCYIWSWQMRPILVFPASTGFPAIATWQTHLREGGGMS</sequence>
<dbReference type="InterPro" id="IPR043128">
    <property type="entry name" value="Rev_trsase/Diguanyl_cyclase"/>
</dbReference>
<dbReference type="InterPro" id="IPR043502">
    <property type="entry name" value="DNA/RNA_pol_sf"/>
</dbReference>
<proteinExistence type="predicted"/>
<dbReference type="Gene3D" id="3.10.10.10">
    <property type="entry name" value="HIV Type 1 Reverse Transcriptase, subunit A, domain 1"/>
    <property type="match status" value="1"/>
</dbReference>
<dbReference type="EMBL" id="CAJNDS010002575">
    <property type="protein sequence ID" value="CAE7531370.1"/>
    <property type="molecule type" value="Genomic_DNA"/>
</dbReference>
<accession>A0A812TQ31</accession>
<comment type="caution">
    <text evidence="2">The sequence shown here is derived from an EMBL/GenBank/DDBJ whole genome shotgun (WGS) entry which is preliminary data.</text>
</comment>
<organism evidence="2 3">
    <name type="scientific">Symbiodinium natans</name>
    <dbReference type="NCBI Taxonomy" id="878477"/>
    <lineage>
        <taxon>Eukaryota</taxon>
        <taxon>Sar</taxon>
        <taxon>Alveolata</taxon>
        <taxon>Dinophyceae</taxon>
        <taxon>Suessiales</taxon>
        <taxon>Symbiodiniaceae</taxon>
        <taxon>Symbiodinium</taxon>
    </lineage>
</organism>
<reference evidence="2" key="1">
    <citation type="submission" date="2021-02" db="EMBL/GenBank/DDBJ databases">
        <authorList>
            <person name="Dougan E. K."/>
            <person name="Rhodes N."/>
            <person name="Thang M."/>
            <person name="Chan C."/>
        </authorList>
    </citation>
    <scope>NUCLEOTIDE SEQUENCE</scope>
</reference>
<keyword evidence="3" id="KW-1185">Reference proteome</keyword>
<feature type="region of interest" description="Disordered" evidence="1">
    <location>
        <begin position="457"/>
        <end position="523"/>
    </location>
</feature>
<evidence type="ECO:0000256" key="1">
    <source>
        <dbReference type="SAM" id="MobiDB-lite"/>
    </source>
</evidence>
<evidence type="ECO:0000313" key="2">
    <source>
        <dbReference type="EMBL" id="CAE7531370.1"/>
    </source>
</evidence>
<dbReference type="Gene3D" id="3.30.70.270">
    <property type="match status" value="1"/>
</dbReference>
<protein>
    <submittedName>
        <fullName evidence="2">Uncharacterized protein</fullName>
    </submittedName>
</protein>
<name>A0A812TQ31_9DINO</name>